<keyword evidence="1 2" id="KW-0694">RNA-binding</keyword>
<evidence type="ECO:0000256" key="1">
    <source>
        <dbReference type="ARBA" id="ARBA00022884"/>
    </source>
</evidence>
<reference evidence="5 6" key="1">
    <citation type="journal article" date="2016" name="G3 (Bethesda)">
        <title>First Draft Assembly and Annotation of the Genome of a California Endemic Oak Quercus lobata Nee (Fagaceae).</title>
        <authorList>
            <person name="Sork V.L."/>
            <person name="Fitz-Gibbon S.T."/>
            <person name="Puiu D."/>
            <person name="Crepeau M."/>
            <person name="Gugger P.F."/>
            <person name="Sherman R."/>
            <person name="Stevens K."/>
            <person name="Langley C.H."/>
            <person name="Pellegrini M."/>
            <person name="Salzberg S.L."/>
        </authorList>
    </citation>
    <scope>NUCLEOTIDE SEQUENCE [LARGE SCALE GENOMIC DNA]</scope>
    <source>
        <strain evidence="5 6">cv. SW786</strain>
    </source>
</reference>
<dbReference type="GO" id="GO:0003723">
    <property type="term" value="F:RNA binding"/>
    <property type="evidence" value="ECO:0007669"/>
    <property type="project" value="UniProtKB-UniRule"/>
</dbReference>
<dbReference type="EnsemblPlants" id="QL06p033219:mrna">
    <property type="protein sequence ID" value="QL06p033219:mrna"/>
    <property type="gene ID" value="QL06p033219"/>
</dbReference>
<feature type="domain" description="RRM" evidence="4">
    <location>
        <begin position="99"/>
        <end position="176"/>
    </location>
</feature>
<feature type="domain" description="RRM" evidence="4">
    <location>
        <begin position="193"/>
        <end position="270"/>
    </location>
</feature>
<dbReference type="PANTHER" id="PTHR48024">
    <property type="entry name" value="GEO13361P1-RELATED"/>
    <property type="match status" value="1"/>
</dbReference>
<reference evidence="5" key="2">
    <citation type="submission" date="2021-01" db="UniProtKB">
        <authorList>
            <consortium name="EnsemblPlants"/>
        </authorList>
    </citation>
    <scope>IDENTIFICATION</scope>
</reference>
<protein>
    <recommendedName>
        <fullName evidence="4">RRM domain-containing protein</fullName>
    </recommendedName>
</protein>
<dbReference type="AlphaFoldDB" id="A0A7N2LYY6"/>
<evidence type="ECO:0000313" key="6">
    <source>
        <dbReference type="Proteomes" id="UP000594261"/>
    </source>
</evidence>
<dbReference type="Gene3D" id="3.30.70.330">
    <property type="match status" value="2"/>
</dbReference>
<dbReference type="GO" id="GO:0005634">
    <property type="term" value="C:nucleus"/>
    <property type="evidence" value="ECO:0007669"/>
    <property type="project" value="TreeGrafter"/>
</dbReference>
<dbReference type="InParanoid" id="A0A7N2LYY6"/>
<evidence type="ECO:0000256" key="3">
    <source>
        <dbReference type="SAM" id="MobiDB-lite"/>
    </source>
</evidence>
<evidence type="ECO:0000313" key="5">
    <source>
        <dbReference type="EnsemblPlants" id="QL06p033219:mrna"/>
    </source>
</evidence>
<dbReference type="PROSITE" id="PS50102">
    <property type="entry name" value="RRM"/>
    <property type="match status" value="2"/>
</dbReference>
<dbReference type="OMA" id="CQLANEP"/>
<evidence type="ECO:0000259" key="4">
    <source>
        <dbReference type="PROSITE" id="PS50102"/>
    </source>
</evidence>
<dbReference type="InterPro" id="IPR035979">
    <property type="entry name" value="RBD_domain_sf"/>
</dbReference>
<feature type="region of interest" description="Disordered" evidence="3">
    <location>
        <begin position="268"/>
        <end position="317"/>
    </location>
</feature>
<name>A0A7N2LYY6_QUELO</name>
<feature type="compositionally biased region" description="Basic residues" evidence="3">
    <location>
        <begin position="1"/>
        <end position="16"/>
    </location>
</feature>
<dbReference type="EMBL" id="LRBV02000006">
    <property type="status" value="NOT_ANNOTATED_CDS"/>
    <property type="molecule type" value="Genomic_DNA"/>
</dbReference>
<dbReference type="PANTHER" id="PTHR48024:SF9">
    <property type="entry name" value="UBP1-ASSOCIATED PROTEINS 1A-RELATED"/>
    <property type="match status" value="1"/>
</dbReference>
<organism evidence="5 6">
    <name type="scientific">Quercus lobata</name>
    <name type="common">Valley oak</name>
    <dbReference type="NCBI Taxonomy" id="97700"/>
    <lineage>
        <taxon>Eukaryota</taxon>
        <taxon>Viridiplantae</taxon>
        <taxon>Streptophyta</taxon>
        <taxon>Embryophyta</taxon>
        <taxon>Tracheophyta</taxon>
        <taxon>Spermatophyta</taxon>
        <taxon>Magnoliopsida</taxon>
        <taxon>eudicotyledons</taxon>
        <taxon>Gunneridae</taxon>
        <taxon>Pentapetalae</taxon>
        <taxon>rosids</taxon>
        <taxon>fabids</taxon>
        <taxon>Fagales</taxon>
        <taxon>Fagaceae</taxon>
        <taxon>Quercus</taxon>
    </lineage>
</organism>
<dbReference type="Pfam" id="PF00076">
    <property type="entry name" value="RRM_1"/>
    <property type="match status" value="2"/>
</dbReference>
<dbReference type="InterPro" id="IPR012677">
    <property type="entry name" value="Nucleotide-bd_a/b_plait_sf"/>
</dbReference>
<proteinExistence type="predicted"/>
<dbReference type="SMART" id="SM00360">
    <property type="entry name" value="RRM"/>
    <property type="match status" value="2"/>
</dbReference>
<dbReference type="SUPFAM" id="SSF54928">
    <property type="entry name" value="RNA-binding domain, RBD"/>
    <property type="match status" value="2"/>
</dbReference>
<sequence length="414" mass="45064">MAKTTKTKKRKLVKKFHKDEPQQINKKLKSKKTEKPPPPQSDSGSDSDSDSGSGSDSFTKLLEPYTKDQLIDLISTIALKVPPLSQHIRHVADRDVSHRKIFIHGLGWDTSRQAVLSAFESFGDIEDCNVVTDKATGKAKGYGFVLFTTRKSALKALQNPKKKIGNRFASCQLASVGPGVTQAQTQAQEALSRRIYVSNVPFDTDSEKLRQFFSKFGEIETGPIGFDSTTGRSRGFALFVYKTEAGAKKVLEDPHKSFEGHRLNCSKATEPKAKKNPVQPVVQTQPPPPQPMQQQQQQLQLQQQQQQQQPPPPQGSVLAAVAAAQNMAMFGHHPSLNPMYGGFIANPGAAILANQAQSVLGAYGGAGPGLQAMYPNTQMGPHMGQPNTSRAQGPSGYPSYMCNYNEIGSSKLCV</sequence>
<dbReference type="Gramene" id="QL06p033219:mrna">
    <property type="protein sequence ID" value="QL06p033219:mrna"/>
    <property type="gene ID" value="QL06p033219"/>
</dbReference>
<accession>A0A7N2LYY6</accession>
<evidence type="ECO:0000256" key="2">
    <source>
        <dbReference type="PROSITE-ProRule" id="PRU00176"/>
    </source>
</evidence>
<feature type="compositionally biased region" description="Low complexity" evidence="3">
    <location>
        <begin position="41"/>
        <end position="57"/>
    </location>
</feature>
<keyword evidence="6" id="KW-1185">Reference proteome</keyword>
<dbReference type="Proteomes" id="UP000594261">
    <property type="component" value="Chromosome 6"/>
</dbReference>
<dbReference type="InterPro" id="IPR050886">
    <property type="entry name" value="RNA-binding_reg"/>
</dbReference>
<feature type="compositionally biased region" description="Low complexity" evidence="3">
    <location>
        <begin position="292"/>
        <end position="308"/>
    </location>
</feature>
<dbReference type="InterPro" id="IPR000504">
    <property type="entry name" value="RRM_dom"/>
</dbReference>
<feature type="region of interest" description="Disordered" evidence="3">
    <location>
        <begin position="1"/>
        <end position="58"/>
    </location>
</feature>